<name>A0AAD3H2D7_9STRA</name>
<organism evidence="7 8">
    <name type="scientific">Chaetoceros tenuissimus</name>
    <dbReference type="NCBI Taxonomy" id="426638"/>
    <lineage>
        <taxon>Eukaryota</taxon>
        <taxon>Sar</taxon>
        <taxon>Stramenopiles</taxon>
        <taxon>Ochrophyta</taxon>
        <taxon>Bacillariophyta</taxon>
        <taxon>Coscinodiscophyceae</taxon>
        <taxon>Chaetocerotophycidae</taxon>
        <taxon>Chaetocerotales</taxon>
        <taxon>Chaetocerotaceae</taxon>
        <taxon>Chaetoceros</taxon>
    </lineage>
</organism>
<dbReference type="Pfam" id="PF01753">
    <property type="entry name" value="zf-MYND"/>
    <property type="match status" value="1"/>
</dbReference>
<feature type="region of interest" description="Disordered" evidence="5">
    <location>
        <begin position="1"/>
        <end position="31"/>
    </location>
</feature>
<evidence type="ECO:0000256" key="4">
    <source>
        <dbReference type="PROSITE-ProRule" id="PRU00134"/>
    </source>
</evidence>
<evidence type="ECO:0000256" key="2">
    <source>
        <dbReference type="ARBA" id="ARBA00022771"/>
    </source>
</evidence>
<dbReference type="PROSITE" id="PS50865">
    <property type="entry name" value="ZF_MYND_2"/>
    <property type="match status" value="1"/>
</dbReference>
<dbReference type="Proteomes" id="UP001054902">
    <property type="component" value="Unassembled WGS sequence"/>
</dbReference>
<comment type="caution">
    <text evidence="7">The sequence shown here is derived from an EMBL/GenBank/DDBJ whole genome shotgun (WGS) entry which is preliminary data.</text>
</comment>
<sequence>MGGKKSKRRSTGKRSTKKKSNVLKLNGSKESDDISDIEIDEAFEEFILWSLREDKDDLTPKKFAKMNTRMAKKIVNGEITVETIWEKREDILSKLEARIQNIEFGEGIDHLLTGIKFGEGIDLLTGIKFDNEEYKYLFREQLELSISLNKDKCCNAPLIFYVYDTFHDAIQRWEMIERPIDLEDSLYFGKSKEKFTELFQNTVNDLVSSSFDSVSEQSKIAMLEKYYMHPYARAELCSTRSELFKDGILYAQHLIKSVLLLFEEMYRCWRCKQLYLEGEGTETKALICAGCKCATYCSRECQIKHWKEGGHKEYCKNVDEVWSSYEKRKKYVGRALLKERIFTKPIIIDGVEKECFLPPCESLDYLTCRSRKGDVTDESMGVYYQNIARLACGGKHILFGNDTISSQLEEKIRKRYEDVILELDHSSVPANNIIDMHVIADILQYKESDLTKEDIIMRSKDLSGDILSVDTFITLYICYMPFNFGIQCFTTTVNKNIVETSLLEELKLLHE</sequence>
<protein>
    <recommendedName>
        <fullName evidence="6">MYND-type domain-containing protein</fullName>
    </recommendedName>
</protein>
<evidence type="ECO:0000256" key="3">
    <source>
        <dbReference type="ARBA" id="ARBA00022833"/>
    </source>
</evidence>
<evidence type="ECO:0000256" key="1">
    <source>
        <dbReference type="ARBA" id="ARBA00022723"/>
    </source>
</evidence>
<dbReference type="Gene3D" id="6.10.140.2220">
    <property type="match status" value="1"/>
</dbReference>
<dbReference type="EMBL" id="BLLK01000023">
    <property type="protein sequence ID" value="GFH47840.1"/>
    <property type="molecule type" value="Genomic_DNA"/>
</dbReference>
<keyword evidence="2 4" id="KW-0863">Zinc-finger</keyword>
<evidence type="ECO:0000259" key="6">
    <source>
        <dbReference type="PROSITE" id="PS50865"/>
    </source>
</evidence>
<accession>A0AAD3H2D7</accession>
<proteinExistence type="predicted"/>
<feature type="compositionally biased region" description="Basic residues" evidence="5">
    <location>
        <begin position="1"/>
        <end position="21"/>
    </location>
</feature>
<evidence type="ECO:0000313" key="7">
    <source>
        <dbReference type="EMBL" id="GFH47840.1"/>
    </source>
</evidence>
<dbReference type="PROSITE" id="PS01360">
    <property type="entry name" value="ZF_MYND_1"/>
    <property type="match status" value="1"/>
</dbReference>
<dbReference type="AlphaFoldDB" id="A0AAD3H2D7"/>
<dbReference type="SUPFAM" id="SSF144232">
    <property type="entry name" value="HIT/MYND zinc finger-like"/>
    <property type="match status" value="1"/>
</dbReference>
<reference evidence="7 8" key="1">
    <citation type="journal article" date="2021" name="Sci. Rep.">
        <title>The genome of the diatom Chaetoceros tenuissimus carries an ancient integrated fragment of an extant virus.</title>
        <authorList>
            <person name="Hongo Y."/>
            <person name="Kimura K."/>
            <person name="Takaki Y."/>
            <person name="Yoshida Y."/>
            <person name="Baba S."/>
            <person name="Kobayashi G."/>
            <person name="Nagasaki K."/>
            <person name="Hano T."/>
            <person name="Tomaru Y."/>
        </authorList>
    </citation>
    <scope>NUCLEOTIDE SEQUENCE [LARGE SCALE GENOMIC DNA]</scope>
    <source>
        <strain evidence="7 8">NIES-3715</strain>
    </source>
</reference>
<keyword evidence="8" id="KW-1185">Reference proteome</keyword>
<evidence type="ECO:0000313" key="8">
    <source>
        <dbReference type="Proteomes" id="UP001054902"/>
    </source>
</evidence>
<dbReference type="GO" id="GO:0008270">
    <property type="term" value="F:zinc ion binding"/>
    <property type="evidence" value="ECO:0007669"/>
    <property type="project" value="UniProtKB-KW"/>
</dbReference>
<evidence type="ECO:0000256" key="5">
    <source>
        <dbReference type="SAM" id="MobiDB-lite"/>
    </source>
</evidence>
<keyword evidence="1" id="KW-0479">Metal-binding</keyword>
<feature type="domain" description="MYND-type" evidence="6">
    <location>
        <begin position="268"/>
        <end position="315"/>
    </location>
</feature>
<gene>
    <name evidence="7" type="ORF">CTEN210_04316</name>
</gene>
<dbReference type="InterPro" id="IPR002893">
    <property type="entry name" value="Znf_MYND"/>
</dbReference>
<keyword evidence="3" id="KW-0862">Zinc</keyword>